<dbReference type="PANTHER" id="PTHR43042">
    <property type="entry name" value="SAM-DEPENDENT METHYLTRANSFERASE"/>
    <property type="match status" value="1"/>
</dbReference>
<dbReference type="CDD" id="cd02440">
    <property type="entry name" value="AdoMet_MTases"/>
    <property type="match status" value="1"/>
</dbReference>
<reference evidence="5 6" key="1">
    <citation type="submission" date="2017-04" db="EMBL/GenBank/DDBJ databases">
        <authorList>
            <person name="Afonso C.L."/>
            <person name="Miller P.J."/>
            <person name="Scott M.A."/>
            <person name="Spackman E."/>
            <person name="Goraichik I."/>
            <person name="Dimitrov K.M."/>
            <person name="Suarez D.L."/>
            <person name="Swayne D.E."/>
        </authorList>
    </citation>
    <scope>NUCLEOTIDE SEQUENCE [LARGE SCALE GENOMIC DNA]</scope>
    <source>
        <strain evidence="5 6">11</strain>
    </source>
</reference>
<protein>
    <submittedName>
        <fullName evidence="5">23S rRNA (Cytosine1962-C5)-methyltransferase</fullName>
    </submittedName>
</protein>
<proteinExistence type="predicted"/>
<dbReference type="PANTHER" id="PTHR43042:SF2">
    <property type="entry name" value="SAM-DEPENDENT METHYLTRANSFERASE"/>
    <property type="match status" value="1"/>
</dbReference>
<gene>
    <name evidence="5" type="ORF">SAMN06295960_1460</name>
</gene>
<dbReference type="Gene3D" id="2.60.40.1180">
    <property type="entry name" value="Golgi alpha-mannosidase II"/>
    <property type="match status" value="1"/>
</dbReference>
<dbReference type="GO" id="GO:0032259">
    <property type="term" value="P:methylation"/>
    <property type="evidence" value="ECO:0007669"/>
    <property type="project" value="UniProtKB-KW"/>
</dbReference>
<dbReference type="SUPFAM" id="SSF53335">
    <property type="entry name" value="S-adenosyl-L-methionine-dependent methyltransferases"/>
    <property type="match status" value="1"/>
</dbReference>
<keyword evidence="3" id="KW-0949">S-adenosyl-L-methionine</keyword>
<evidence type="ECO:0000256" key="3">
    <source>
        <dbReference type="ARBA" id="ARBA00022691"/>
    </source>
</evidence>
<evidence type="ECO:0000256" key="2">
    <source>
        <dbReference type="ARBA" id="ARBA00022679"/>
    </source>
</evidence>
<dbReference type="Pfam" id="PF10672">
    <property type="entry name" value="Methyltrans_SAM"/>
    <property type="match status" value="1"/>
</dbReference>
<keyword evidence="1 5" id="KW-0489">Methyltransferase</keyword>
<dbReference type="InterPro" id="IPR029063">
    <property type="entry name" value="SAM-dependent_MTases_sf"/>
</dbReference>
<evidence type="ECO:0000259" key="4">
    <source>
        <dbReference type="Pfam" id="PF10672"/>
    </source>
</evidence>
<dbReference type="STRING" id="1852522.SAMN06295960_1460"/>
<evidence type="ECO:0000256" key="1">
    <source>
        <dbReference type="ARBA" id="ARBA00022603"/>
    </source>
</evidence>
<keyword evidence="6" id="KW-1185">Reference proteome</keyword>
<evidence type="ECO:0000313" key="5">
    <source>
        <dbReference type="EMBL" id="SMG25818.1"/>
    </source>
</evidence>
<name>A0A1X7JED1_9BACL</name>
<evidence type="ECO:0000313" key="6">
    <source>
        <dbReference type="Proteomes" id="UP000193834"/>
    </source>
</evidence>
<dbReference type="GO" id="GO:0008168">
    <property type="term" value="F:methyltransferase activity"/>
    <property type="evidence" value="ECO:0007669"/>
    <property type="project" value="UniProtKB-KW"/>
</dbReference>
<dbReference type="InterPro" id="IPR013780">
    <property type="entry name" value="Glyco_hydro_b"/>
</dbReference>
<dbReference type="AlphaFoldDB" id="A0A1X7JED1"/>
<dbReference type="Gene3D" id="3.40.50.150">
    <property type="entry name" value="Vaccinia Virus protein VP39"/>
    <property type="match status" value="1"/>
</dbReference>
<organism evidence="5 6">
    <name type="scientific">Paenibacillus aquistagni</name>
    <dbReference type="NCBI Taxonomy" id="1852522"/>
    <lineage>
        <taxon>Bacteria</taxon>
        <taxon>Bacillati</taxon>
        <taxon>Bacillota</taxon>
        <taxon>Bacilli</taxon>
        <taxon>Bacillales</taxon>
        <taxon>Paenibacillaceae</taxon>
        <taxon>Paenibacillus</taxon>
    </lineage>
</organism>
<feature type="domain" description="S-adenosylmethionine-dependent methyltransferase" evidence="4">
    <location>
        <begin position="53"/>
        <end position="206"/>
    </location>
</feature>
<dbReference type="InterPro" id="IPR019614">
    <property type="entry name" value="SAM-dep_methyl-trfase"/>
</dbReference>
<sequence length="292" mass="33378">MDAFVMYMAQDWKDYEVIDTGNGEKLERWGDVVLRRPDPQIIWPIEHESKQWFQVHGHYHRSRSGGGQWDMKKPIPDRWTIGYRDLKFYIRPTSFKHTGLFPEQAVNWAWMMDKIAAAKRPIKVLNLFAYTGGATTACAYAGAEVVHVDAAKGMVQWAKENVQLSGLGDRPVRFITDDVFKFVQREQRRGNKYDAIIMDPPSYGRGPGGETWKLEQSLYPFIESCMSIMSDNPLFMLINSYTTGLSPSVLDNMYQMTMKKRYGGHIHCGEIGLPITQSGLVLPCGILGRWEA</sequence>
<keyword evidence="2 5" id="KW-0808">Transferase</keyword>
<dbReference type="Proteomes" id="UP000193834">
    <property type="component" value="Unassembled WGS sequence"/>
</dbReference>
<accession>A0A1X7JED1</accession>
<dbReference type="EMBL" id="FXAZ01000001">
    <property type="protein sequence ID" value="SMG25818.1"/>
    <property type="molecule type" value="Genomic_DNA"/>
</dbReference>